<accession>A0A1U7HL57</accession>
<dbReference type="InterPro" id="IPR036291">
    <property type="entry name" value="NAD(P)-bd_dom_sf"/>
</dbReference>
<dbReference type="Proteomes" id="UP000185984">
    <property type="component" value="Unassembled WGS sequence"/>
</dbReference>
<evidence type="ECO:0000256" key="1">
    <source>
        <dbReference type="ARBA" id="ARBA00007430"/>
    </source>
</evidence>
<comment type="caution">
    <text evidence="3">The sequence shown here is derived from an EMBL/GenBank/DDBJ whole genome shotgun (WGS) entry which is preliminary data.</text>
</comment>
<dbReference type="InterPro" id="IPR051203">
    <property type="entry name" value="Polysaccharide_Synthase-Rel"/>
</dbReference>
<dbReference type="PANTHER" id="PTHR43318:SF1">
    <property type="entry name" value="POLYSACCHARIDE BIOSYNTHESIS PROTEIN EPSC-RELATED"/>
    <property type="match status" value="1"/>
</dbReference>
<dbReference type="SUPFAM" id="SSF51735">
    <property type="entry name" value="NAD(P)-binding Rossmann-fold domains"/>
    <property type="match status" value="1"/>
</dbReference>
<gene>
    <name evidence="3" type="ORF">NIES1031_16185</name>
</gene>
<keyword evidence="4" id="KW-1185">Reference proteome</keyword>
<dbReference type="AlphaFoldDB" id="A0A1U7HL57"/>
<evidence type="ECO:0000259" key="2">
    <source>
        <dbReference type="Pfam" id="PF02719"/>
    </source>
</evidence>
<organism evidence="3 4">
    <name type="scientific">Chroogloeocystis siderophila 5.2 s.c.1</name>
    <dbReference type="NCBI Taxonomy" id="247279"/>
    <lineage>
        <taxon>Bacteria</taxon>
        <taxon>Bacillati</taxon>
        <taxon>Cyanobacteriota</taxon>
        <taxon>Cyanophyceae</taxon>
        <taxon>Oscillatoriophycideae</taxon>
        <taxon>Chroococcales</taxon>
        <taxon>Chroococcaceae</taxon>
        <taxon>Chroogloeocystis</taxon>
    </lineage>
</organism>
<reference evidence="3 4" key="1">
    <citation type="submission" date="2016-11" db="EMBL/GenBank/DDBJ databases">
        <title>Draft Genome Sequences of Nine Cyanobacterial Strains from Diverse Habitats.</title>
        <authorList>
            <person name="Zhu T."/>
            <person name="Hou S."/>
            <person name="Lu X."/>
            <person name="Hess W.R."/>
        </authorList>
    </citation>
    <scope>NUCLEOTIDE SEQUENCE [LARGE SCALE GENOMIC DNA]</scope>
    <source>
        <strain evidence="3 4">5.2 s.c.1</strain>
    </source>
</reference>
<dbReference type="InterPro" id="IPR003869">
    <property type="entry name" value="Polysac_CapD-like"/>
</dbReference>
<protein>
    <submittedName>
        <fullName evidence="3">Epimerase</fullName>
    </submittedName>
</protein>
<comment type="similarity">
    <text evidence="1">Belongs to the polysaccharide synthase family.</text>
</comment>
<proteinExistence type="inferred from homology"/>
<sequence>MLLPVVRATSKSEIIRCIQELVPLGSPEPQDSQVLATLTKLTSDLIQAYQAEGQLQEDPFTDVWGRTIHLYESAVSSQVRGKVVLVTGGEGCVGSALVKKLIALGARQVVSVDKLRCASLYDHTPIKVQKQAIALYAADVRNYHALKYIFETEKPDIVFHLAAQRLPGLAEVQIRETVTTALCGTHHIIRLCEEYGVQQCIFSSTGKAARYFTAEVYAASKKLCEWQLAQAAQTGNVTYSMVRFTHMLNNSSVCQQISDKIQQGKIINIHAPHRYITAQNINEALHLLLNALVLSQPKKLKFLTVRNLGWPTETLEIALYKLLESGKHLPIYFQGLLPGYEEPCFLGQFDWSKPTETHLLINALENSQVEASGDMMLAELAYFSSEVLNKHLAIIQTLTDNLSLPEANIRYGLKTAVKEVTSSIFAQTPSQTLLKILKWGTNPKQLASEGASLECHQDIIELIVQGLYGRLMQKCLLSTYKNISEFETLIKLLTTLPSIQQEVTYLKAVSQQHCDDLTSTVNLSTFSFALCS</sequence>
<dbReference type="OrthoDB" id="9771073at2"/>
<dbReference type="EMBL" id="MRCC01000013">
    <property type="protein sequence ID" value="OKH24323.1"/>
    <property type="molecule type" value="Genomic_DNA"/>
</dbReference>
<dbReference type="PANTHER" id="PTHR43318">
    <property type="entry name" value="UDP-N-ACETYLGLUCOSAMINE 4,6-DEHYDRATASE"/>
    <property type="match status" value="1"/>
</dbReference>
<evidence type="ECO:0000313" key="4">
    <source>
        <dbReference type="Proteomes" id="UP000185984"/>
    </source>
</evidence>
<dbReference type="Gene3D" id="3.40.50.720">
    <property type="entry name" value="NAD(P)-binding Rossmann-like Domain"/>
    <property type="match status" value="1"/>
</dbReference>
<dbReference type="STRING" id="247279.NIES1031_16185"/>
<feature type="domain" description="Polysaccharide biosynthesis protein CapD-like" evidence="2">
    <location>
        <begin position="84"/>
        <end position="318"/>
    </location>
</feature>
<name>A0A1U7HL57_9CHRO</name>
<dbReference type="Pfam" id="PF02719">
    <property type="entry name" value="Polysacc_synt_2"/>
    <property type="match status" value="1"/>
</dbReference>
<evidence type="ECO:0000313" key="3">
    <source>
        <dbReference type="EMBL" id="OKH24323.1"/>
    </source>
</evidence>